<dbReference type="EC" id="6.3.4.18" evidence="4 5"/>
<name>A0ABV7WPE8_9GAMM</name>
<accession>A0ABV7WPE8</accession>
<dbReference type="InterPro" id="IPR011054">
    <property type="entry name" value="Rudment_hybrid_motif"/>
</dbReference>
<evidence type="ECO:0000256" key="3">
    <source>
        <dbReference type="ARBA" id="ARBA00022840"/>
    </source>
</evidence>
<keyword evidence="2 4" id="KW-0658">Purine biosynthesis</keyword>
<dbReference type="InterPro" id="IPR016185">
    <property type="entry name" value="PreATP-grasp_dom_sf"/>
</dbReference>
<evidence type="ECO:0000313" key="8">
    <source>
        <dbReference type="Proteomes" id="UP001595710"/>
    </source>
</evidence>
<sequence length="362" mass="39072">MKLAIVGGGQLGRMMAQAALPLGIKTVLLDPSDQACGGDCGDLIIADYADEKALDQLTDKTDAVTFEFENVPAAAFARLERALPAFPPAKALDTARDRWNEKSLFQSLNITTAPLALVDDQASLEAGLEKVGLPAVLKTRTLGYDGKGQKVIRENKDIAGTFTELGSVPMLLEGFVAFDYEVSCISVRSKQGDCKFYPLVENEHRQGILHKSQPLINHPLQSKAEQAAQSVMNALDYVGVMAFEFFVKGDELIANEIAPRVHNSGHWSIEGSACSQFENHVRAVLGLPLGSTETLHPIAMLNVIGARPDISKLLSVPGVHLNDYGKSERPGRKIAHINISAPSQAELTVRVKAVEALLVNQL</sequence>
<comment type="catalytic activity">
    <reaction evidence="4 5">
        <text>5-amino-1-(5-phospho-beta-D-ribosyl)imidazole + hydrogencarbonate + ATP = 5-carboxyamino-1-(5-phospho-D-ribosyl)imidazole + ADP + phosphate + 2 H(+)</text>
        <dbReference type="Rhea" id="RHEA:19317"/>
        <dbReference type="ChEBI" id="CHEBI:15378"/>
        <dbReference type="ChEBI" id="CHEBI:17544"/>
        <dbReference type="ChEBI" id="CHEBI:30616"/>
        <dbReference type="ChEBI" id="CHEBI:43474"/>
        <dbReference type="ChEBI" id="CHEBI:58730"/>
        <dbReference type="ChEBI" id="CHEBI:137981"/>
        <dbReference type="ChEBI" id="CHEBI:456216"/>
        <dbReference type="EC" id="6.3.4.18"/>
    </reaction>
</comment>
<evidence type="ECO:0000313" key="7">
    <source>
        <dbReference type="EMBL" id="MFC3700992.1"/>
    </source>
</evidence>
<dbReference type="PANTHER" id="PTHR11609:SF5">
    <property type="entry name" value="PHOSPHORIBOSYLAMINOIMIDAZOLE CARBOXYLASE"/>
    <property type="match status" value="1"/>
</dbReference>
<dbReference type="SUPFAM" id="SSF52440">
    <property type="entry name" value="PreATP-grasp domain"/>
    <property type="match status" value="1"/>
</dbReference>
<dbReference type="SUPFAM" id="SSF51246">
    <property type="entry name" value="Rudiment single hybrid motif"/>
    <property type="match status" value="1"/>
</dbReference>
<dbReference type="SUPFAM" id="SSF56059">
    <property type="entry name" value="Glutathione synthetase ATP-binding domain-like"/>
    <property type="match status" value="1"/>
</dbReference>
<feature type="binding site" evidence="4">
    <location>
        <begin position="255"/>
        <end position="256"/>
    </location>
    <ligand>
        <name>ATP</name>
        <dbReference type="ChEBI" id="CHEBI:30616"/>
    </ligand>
</feature>
<feature type="domain" description="ATP-grasp" evidence="6">
    <location>
        <begin position="102"/>
        <end position="285"/>
    </location>
</feature>
<dbReference type="NCBIfam" id="TIGR01161">
    <property type="entry name" value="purK"/>
    <property type="match status" value="1"/>
</dbReference>
<proteinExistence type="inferred from homology"/>
<dbReference type="RefSeq" id="WP_290280320.1">
    <property type="nucleotide sequence ID" value="NZ_JAUFQI010000001.1"/>
</dbReference>
<dbReference type="InterPro" id="IPR013815">
    <property type="entry name" value="ATP_grasp_subdomain_1"/>
</dbReference>
<organism evidence="7 8">
    <name type="scientific">Reinekea marina</name>
    <dbReference type="NCBI Taxonomy" id="1310421"/>
    <lineage>
        <taxon>Bacteria</taxon>
        <taxon>Pseudomonadati</taxon>
        <taxon>Pseudomonadota</taxon>
        <taxon>Gammaproteobacteria</taxon>
        <taxon>Oceanospirillales</taxon>
        <taxon>Saccharospirillaceae</taxon>
        <taxon>Reinekea</taxon>
    </lineage>
</organism>
<evidence type="ECO:0000256" key="2">
    <source>
        <dbReference type="ARBA" id="ARBA00022755"/>
    </source>
</evidence>
<feature type="binding site" evidence="4">
    <location>
        <begin position="143"/>
        <end position="149"/>
    </location>
    <ligand>
        <name>ATP</name>
        <dbReference type="ChEBI" id="CHEBI:30616"/>
    </ligand>
</feature>
<feature type="binding site" evidence="4">
    <location>
        <position position="181"/>
    </location>
    <ligand>
        <name>ATP</name>
        <dbReference type="ChEBI" id="CHEBI:30616"/>
    </ligand>
</feature>
<comment type="function">
    <text evidence="5">Catalyzes the ATP-dependent conversion of 5-aminoimidazole ribonucleotide (AIR) and HCO(3)- to N5-carboxyaminoimidazole ribonucleotide (N5-CAIR).</text>
</comment>
<keyword evidence="8" id="KW-1185">Reference proteome</keyword>
<feature type="binding site" evidence="4">
    <location>
        <position position="204"/>
    </location>
    <ligand>
        <name>ATP</name>
        <dbReference type="ChEBI" id="CHEBI:30616"/>
    </ligand>
</feature>
<dbReference type="Gene3D" id="3.30.1490.20">
    <property type="entry name" value="ATP-grasp fold, A domain"/>
    <property type="match status" value="1"/>
</dbReference>
<dbReference type="Gene3D" id="3.30.470.20">
    <property type="entry name" value="ATP-grasp fold, B domain"/>
    <property type="match status" value="1"/>
</dbReference>
<feature type="binding site" evidence="4">
    <location>
        <position position="138"/>
    </location>
    <ligand>
        <name>ATP</name>
        <dbReference type="ChEBI" id="CHEBI:30616"/>
    </ligand>
</feature>
<dbReference type="HAMAP" id="MF_01928">
    <property type="entry name" value="PurK"/>
    <property type="match status" value="1"/>
</dbReference>
<dbReference type="EMBL" id="JBHRYN010000007">
    <property type="protein sequence ID" value="MFC3700992.1"/>
    <property type="molecule type" value="Genomic_DNA"/>
</dbReference>
<dbReference type="PROSITE" id="PS50975">
    <property type="entry name" value="ATP_GRASP"/>
    <property type="match status" value="1"/>
</dbReference>
<comment type="caution">
    <text evidence="7">The sequence shown here is derived from an EMBL/GenBank/DDBJ whole genome shotgun (WGS) entry which is preliminary data.</text>
</comment>
<evidence type="ECO:0000256" key="1">
    <source>
        <dbReference type="ARBA" id="ARBA00022741"/>
    </source>
</evidence>
<comment type="similarity">
    <text evidence="4 5">Belongs to the PurK/PurT family.</text>
</comment>
<reference evidence="8" key="1">
    <citation type="journal article" date="2019" name="Int. J. Syst. Evol. Microbiol.">
        <title>The Global Catalogue of Microorganisms (GCM) 10K type strain sequencing project: providing services to taxonomists for standard genome sequencing and annotation.</title>
        <authorList>
            <consortium name="The Broad Institute Genomics Platform"/>
            <consortium name="The Broad Institute Genome Sequencing Center for Infectious Disease"/>
            <person name="Wu L."/>
            <person name="Ma J."/>
        </authorList>
    </citation>
    <scope>NUCLEOTIDE SEQUENCE [LARGE SCALE GENOMIC DNA]</scope>
    <source>
        <strain evidence="8">CECT 8288</strain>
    </source>
</reference>
<protein>
    <recommendedName>
        <fullName evidence="4 5">N5-carboxyaminoimidazole ribonucleotide synthase</fullName>
        <shortName evidence="4 5">N5-CAIR synthase</shortName>
        <ecNumber evidence="4 5">6.3.4.18</ecNumber>
    </recommendedName>
    <alternativeName>
        <fullName evidence="4 5">5-(carboxyamino)imidazole ribonucleotide synthetase</fullName>
    </alternativeName>
</protein>
<keyword evidence="3 4" id="KW-0067">ATP-binding</keyword>
<dbReference type="InterPro" id="IPR054350">
    <property type="entry name" value="PurT/PurK_preATP-grasp"/>
</dbReference>
<feature type="binding site" evidence="4">
    <location>
        <position position="98"/>
    </location>
    <ligand>
        <name>ATP</name>
        <dbReference type="ChEBI" id="CHEBI:30616"/>
    </ligand>
</feature>
<evidence type="ECO:0000256" key="4">
    <source>
        <dbReference type="HAMAP-Rule" id="MF_01928"/>
    </source>
</evidence>
<comment type="function">
    <text evidence="4">Catalyzes the ATP-dependent conversion of 5-aminoimidazole ribonucleotide (AIR) and HCO(3)(-) to N5-carboxyaminoimidazole ribonucleotide (N5-CAIR).</text>
</comment>
<dbReference type="InterPro" id="IPR003135">
    <property type="entry name" value="ATP-grasp_carboxylate-amine"/>
</dbReference>
<keyword evidence="4 5" id="KW-0436">Ligase</keyword>
<dbReference type="NCBIfam" id="NF004679">
    <property type="entry name" value="PRK06019.1-5"/>
    <property type="match status" value="1"/>
</dbReference>
<dbReference type="Pfam" id="PF22660">
    <property type="entry name" value="RS_preATP-grasp-like"/>
    <property type="match status" value="1"/>
</dbReference>
<dbReference type="PANTHER" id="PTHR11609">
    <property type="entry name" value="PURINE BIOSYNTHESIS PROTEIN 6/7, PUR6/7"/>
    <property type="match status" value="1"/>
</dbReference>
<dbReference type="Gene3D" id="3.40.50.20">
    <property type="match status" value="1"/>
</dbReference>
<evidence type="ECO:0000259" key="6">
    <source>
        <dbReference type="PROSITE" id="PS50975"/>
    </source>
</evidence>
<dbReference type="Proteomes" id="UP001595710">
    <property type="component" value="Unassembled WGS sequence"/>
</dbReference>
<dbReference type="GO" id="GO:0034028">
    <property type="term" value="F:5-(carboxyamino)imidazole ribonucleotide synthase activity"/>
    <property type="evidence" value="ECO:0007669"/>
    <property type="project" value="UniProtKB-EC"/>
</dbReference>
<dbReference type="Pfam" id="PF02222">
    <property type="entry name" value="ATP-grasp"/>
    <property type="match status" value="1"/>
</dbReference>
<dbReference type="InterPro" id="IPR040686">
    <property type="entry name" value="PurK_C"/>
</dbReference>
<dbReference type="Pfam" id="PF17769">
    <property type="entry name" value="PurK_C"/>
    <property type="match status" value="1"/>
</dbReference>
<feature type="binding site" evidence="4">
    <location>
        <begin position="173"/>
        <end position="176"/>
    </location>
    <ligand>
        <name>ATP</name>
        <dbReference type="ChEBI" id="CHEBI:30616"/>
    </ligand>
</feature>
<comment type="pathway">
    <text evidence="4 5">Purine metabolism; IMP biosynthesis via de novo pathway; 5-amino-1-(5-phospho-D-ribosyl)imidazole-4-carboxylate from 5-amino-1-(5-phospho-D-ribosyl)imidazole (N5-CAIR route): step 1/2.</text>
</comment>
<keyword evidence="1 4" id="KW-0547">Nucleotide-binding</keyword>
<comment type="subunit">
    <text evidence="4 5">Homodimer.</text>
</comment>
<evidence type="ECO:0000256" key="5">
    <source>
        <dbReference type="RuleBase" id="RU361200"/>
    </source>
</evidence>
<dbReference type="InterPro" id="IPR005875">
    <property type="entry name" value="PurK"/>
</dbReference>
<dbReference type="InterPro" id="IPR011761">
    <property type="entry name" value="ATP-grasp"/>
</dbReference>
<gene>
    <name evidence="4 5" type="primary">purK</name>
    <name evidence="7" type="ORF">ACFOND_04995</name>
</gene>